<evidence type="ECO:0000313" key="3">
    <source>
        <dbReference type="Proteomes" id="UP000051952"/>
    </source>
</evidence>
<keyword evidence="1" id="KW-1133">Transmembrane helix</keyword>
<reference evidence="3" key="1">
    <citation type="submission" date="2015-09" db="EMBL/GenBank/DDBJ databases">
        <authorList>
            <consortium name="Pathogen Informatics"/>
        </authorList>
    </citation>
    <scope>NUCLEOTIDE SEQUENCE [LARGE SCALE GENOMIC DNA]</scope>
    <source>
        <strain evidence="3">Lake Konstanz</strain>
    </source>
</reference>
<dbReference type="AlphaFoldDB" id="A0A0S4JI01"/>
<evidence type="ECO:0000313" key="2">
    <source>
        <dbReference type="EMBL" id="CUG91094.1"/>
    </source>
</evidence>
<dbReference type="OMA" id="AKYPFNY"/>
<feature type="transmembrane region" description="Helical" evidence="1">
    <location>
        <begin position="70"/>
        <end position="89"/>
    </location>
</feature>
<protein>
    <submittedName>
        <fullName evidence="2">Transmembrane protein, putative</fullName>
    </submittedName>
</protein>
<proteinExistence type="predicted"/>
<dbReference type="Proteomes" id="UP000051952">
    <property type="component" value="Unassembled WGS sequence"/>
</dbReference>
<accession>A0A0S4JI01</accession>
<evidence type="ECO:0000256" key="1">
    <source>
        <dbReference type="SAM" id="Phobius"/>
    </source>
</evidence>
<dbReference type="VEuPathDB" id="TriTrypDB:BSAL_30170"/>
<keyword evidence="1" id="KW-0472">Membrane</keyword>
<gene>
    <name evidence="2" type="ORF">BSAL_30170</name>
</gene>
<dbReference type="EMBL" id="CYKH01001890">
    <property type="protein sequence ID" value="CUG91094.1"/>
    <property type="molecule type" value="Genomic_DNA"/>
</dbReference>
<keyword evidence="3" id="KW-1185">Reference proteome</keyword>
<sequence>MLRRCSPKLYRYQEFEMSKNAKLPFYYAREAPNTSVFPQFQLTFWMHWGWGREELWFDKDQRRYETTWELLRRAILWFVPLFTIFPVGLPKYLAQNLYGEYGEKPFLDFSTRYPHDNMFLEYGGCTVDAEWIRHIHSKESY</sequence>
<keyword evidence="1 2" id="KW-0812">Transmembrane</keyword>
<organism evidence="2 3">
    <name type="scientific">Bodo saltans</name>
    <name type="common">Flagellated protozoan</name>
    <dbReference type="NCBI Taxonomy" id="75058"/>
    <lineage>
        <taxon>Eukaryota</taxon>
        <taxon>Discoba</taxon>
        <taxon>Euglenozoa</taxon>
        <taxon>Kinetoplastea</taxon>
        <taxon>Metakinetoplastina</taxon>
        <taxon>Eubodonida</taxon>
        <taxon>Bodonidae</taxon>
        <taxon>Bodo</taxon>
    </lineage>
</organism>
<name>A0A0S4JI01_BODSA</name>
<dbReference type="OrthoDB" id="268381at2759"/>